<dbReference type="InterPro" id="IPR043129">
    <property type="entry name" value="ATPase_NBD"/>
</dbReference>
<evidence type="ECO:0000256" key="3">
    <source>
        <dbReference type="ARBA" id="ARBA00022777"/>
    </source>
</evidence>
<proteinExistence type="inferred from homology"/>
<comment type="similarity">
    <text evidence="1">Belongs to the FGGY kinase family.</text>
</comment>
<dbReference type="SUPFAM" id="SSF53067">
    <property type="entry name" value="Actin-like ATPase domain"/>
    <property type="match status" value="1"/>
</dbReference>
<evidence type="ECO:0000313" key="6">
    <source>
        <dbReference type="Proteomes" id="UP000264445"/>
    </source>
</evidence>
<dbReference type="Proteomes" id="UP000264445">
    <property type="component" value="Unassembled WGS sequence"/>
</dbReference>
<evidence type="ECO:0000256" key="2">
    <source>
        <dbReference type="ARBA" id="ARBA00022679"/>
    </source>
</evidence>
<gene>
    <name evidence="5" type="ORF">DEA61_10030</name>
</gene>
<keyword evidence="3" id="KW-0418">Kinase</keyword>
<name>A0A357VPD4_9THEO</name>
<sequence>MIENLLNLNSEEIYSGGGGMLSRIWREIIANVLGKRLIIPKVVESEMLGSAIITSVGVGFYEDLSSAAKNMIDSNKTIIEPDVEKTKNY</sequence>
<keyword evidence="2" id="KW-0808">Transferase</keyword>
<organism evidence="5 6">
    <name type="scientific">Caldanaerobacter subterraneus</name>
    <dbReference type="NCBI Taxonomy" id="911092"/>
    <lineage>
        <taxon>Bacteria</taxon>
        <taxon>Bacillati</taxon>
        <taxon>Bacillota</taxon>
        <taxon>Clostridia</taxon>
        <taxon>Thermoanaerobacterales</taxon>
        <taxon>Thermoanaerobacteraceae</taxon>
        <taxon>Caldanaerobacter</taxon>
    </lineage>
</organism>
<dbReference type="AlphaFoldDB" id="A0A357VPD4"/>
<evidence type="ECO:0000256" key="1">
    <source>
        <dbReference type="ARBA" id="ARBA00009156"/>
    </source>
</evidence>
<dbReference type="EMBL" id="DOLB01000148">
    <property type="protein sequence ID" value="HBT50102.1"/>
    <property type="molecule type" value="Genomic_DNA"/>
</dbReference>
<dbReference type="InterPro" id="IPR050406">
    <property type="entry name" value="FGGY_Carb_Kinase"/>
</dbReference>
<reference evidence="5 6" key="1">
    <citation type="journal article" date="2018" name="Nat. Biotechnol.">
        <title>A standardized bacterial taxonomy based on genome phylogeny substantially revises the tree of life.</title>
        <authorList>
            <person name="Parks D.H."/>
            <person name="Chuvochina M."/>
            <person name="Waite D.W."/>
            <person name="Rinke C."/>
            <person name="Skarshewski A."/>
            <person name="Chaumeil P.A."/>
            <person name="Hugenholtz P."/>
        </authorList>
    </citation>
    <scope>NUCLEOTIDE SEQUENCE [LARGE SCALE GENOMIC DNA]</scope>
    <source>
        <strain evidence="5">UBA12544</strain>
    </source>
</reference>
<dbReference type="Pfam" id="PF02782">
    <property type="entry name" value="FGGY_C"/>
    <property type="match status" value="1"/>
</dbReference>
<evidence type="ECO:0000313" key="5">
    <source>
        <dbReference type="EMBL" id="HBT50102.1"/>
    </source>
</evidence>
<dbReference type="InterPro" id="IPR018485">
    <property type="entry name" value="FGGY_C"/>
</dbReference>
<evidence type="ECO:0000259" key="4">
    <source>
        <dbReference type="Pfam" id="PF02782"/>
    </source>
</evidence>
<feature type="domain" description="Carbohydrate kinase FGGY C-terminal" evidence="4">
    <location>
        <begin position="11"/>
        <end position="56"/>
    </location>
</feature>
<accession>A0A357VPD4</accession>
<protein>
    <recommendedName>
        <fullName evidence="4">Carbohydrate kinase FGGY C-terminal domain-containing protein</fullName>
    </recommendedName>
</protein>
<comment type="caution">
    <text evidence="5">The sequence shown here is derived from an EMBL/GenBank/DDBJ whole genome shotgun (WGS) entry which is preliminary data.</text>
</comment>
<dbReference type="GO" id="GO:0016301">
    <property type="term" value="F:kinase activity"/>
    <property type="evidence" value="ECO:0007669"/>
    <property type="project" value="UniProtKB-KW"/>
</dbReference>
<dbReference type="PANTHER" id="PTHR43095">
    <property type="entry name" value="SUGAR KINASE"/>
    <property type="match status" value="1"/>
</dbReference>
<dbReference type="Gene3D" id="3.30.420.40">
    <property type="match status" value="1"/>
</dbReference>
<dbReference type="GO" id="GO:0005975">
    <property type="term" value="P:carbohydrate metabolic process"/>
    <property type="evidence" value="ECO:0007669"/>
    <property type="project" value="InterPro"/>
</dbReference>